<comment type="subcellular location">
    <subcellularLocation>
        <location evidence="1">Cell outer membrane</location>
    </subcellularLocation>
</comment>
<proteinExistence type="inferred from homology"/>
<keyword evidence="1" id="KW-0732">Signal</keyword>
<evidence type="ECO:0000256" key="1">
    <source>
        <dbReference type="HAMAP-Rule" id="MF_01411"/>
    </source>
</evidence>
<comment type="similarity">
    <text evidence="1">Belongs to the LptD family.</text>
</comment>
<dbReference type="Proteomes" id="UP000295135">
    <property type="component" value="Unassembled WGS sequence"/>
</dbReference>
<dbReference type="HAMAP" id="MF_01411">
    <property type="entry name" value="LPS_assembly_LptD"/>
    <property type="match status" value="1"/>
</dbReference>
<feature type="chain" id="PRO_5021058443" description="LPS-assembly protein LptD" evidence="1">
    <location>
        <begin position="23"/>
        <end position="737"/>
    </location>
</feature>
<dbReference type="PANTHER" id="PTHR30189:SF1">
    <property type="entry name" value="LPS-ASSEMBLY PROTEIN LPTD"/>
    <property type="match status" value="1"/>
</dbReference>
<dbReference type="GO" id="GO:1990351">
    <property type="term" value="C:transporter complex"/>
    <property type="evidence" value="ECO:0007669"/>
    <property type="project" value="TreeGrafter"/>
</dbReference>
<evidence type="ECO:0000259" key="2">
    <source>
        <dbReference type="Pfam" id="PF04453"/>
    </source>
</evidence>
<protein>
    <recommendedName>
        <fullName evidence="1">LPS-assembly protein LptD</fullName>
    </recommendedName>
</protein>
<dbReference type="InterPro" id="IPR020889">
    <property type="entry name" value="LipoPS_assembly_LptD"/>
</dbReference>
<dbReference type="InterPro" id="IPR050218">
    <property type="entry name" value="LptD"/>
</dbReference>
<dbReference type="InterPro" id="IPR007543">
    <property type="entry name" value="LptD_C"/>
</dbReference>
<gene>
    <name evidence="1" type="primary">lptD</name>
    <name evidence="3" type="ORF">EDC61_10430</name>
</gene>
<comment type="function">
    <text evidence="1">Together with LptE, is involved in the assembly of lipopolysaccharide (LPS) at the surface of the outer membrane.</text>
</comment>
<comment type="caution">
    <text evidence="1">Lacks conserved residue(s) required for the propagation of feature annotation.</text>
</comment>
<dbReference type="Pfam" id="PF04453">
    <property type="entry name" value="LptD"/>
    <property type="match status" value="1"/>
</dbReference>
<evidence type="ECO:0000313" key="4">
    <source>
        <dbReference type="Proteomes" id="UP000295135"/>
    </source>
</evidence>
<dbReference type="EMBL" id="SLZY01000004">
    <property type="protein sequence ID" value="TCS72620.1"/>
    <property type="molecule type" value="Genomic_DNA"/>
</dbReference>
<dbReference type="GO" id="GO:0009279">
    <property type="term" value="C:cell outer membrane"/>
    <property type="evidence" value="ECO:0007669"/>
    <property type="project" value="UniProtKB-SubCell"/>
</dbReference>
<dbReference type="GO" id="GO:0043165">
    <property type="term" value="P:Gram-negative-bacterium-type cell outer membrane assembly"/>
    <property type="evidence" value="ECO:0007669"/>
    <property type="project" value="UniProtKB-UniRule"/>
</dbReference>
<keyword evidence="4" id="KW-1185">Reference proteome</keyword>
<evidence type="ECO:0000313" key="3">
    <source>
        <dbReference type="EMBL" id="TCS72620.1"/>
    </source>
</evidence>
<comment type="subunit">
    <text evidence="1">Component of the lipopolysaccharide transport and assembly complex. Interacts with LptE and LptA.</text>
</comment>
<dbReference type="AlphaFoldDB" id="A0A4R3JWJ6"/>
<reference evidence="3 4" key="1">
    <citation type="submission" date="2019-03" db="EMBL/GenBank/DDBJ databases">
        <title>Genomic Encyclopedia of Type Strains, Phase IV (KMG-IV): sequencing the most valuable type-strain genomes for metagenomic binning, comparative biology and taxonomic classification.</title>
        <authorList>
            <person name="Goeker M."/>
        </authorList>
    </citation>
    <scope>NUCLEOTIDE SEQUENCE [LARGE SCALE GENOMIC DNA]</scope>
    <source>
        <strain evidence="3 4">DSM 103923</strain>
    </source>
</reference>
<feature type="domain" description="LptD C-terminal" evidence="2">
    <location>
        <begin position="293"/>
        <end position="652"/>
    </location>
</feature>
<feature type="signal peptide" evidence="1">
    <location>
        <begin position="1"/>
        <end position="22"/>
    </location>
</feature>
<name>A0A4R3JWJ6_9PROT</name>
<dbReference type="PANTHER" id="PTHR30189">
    <property type="entry name" value="LPS-ASSEMBLY PROTEIN"/>
    <property type="match status" value="1"/>
</dbReference>
<keyword evidence="1" id="KW-0472">Membrane</keyword>
<dbReference type="OrthoDB" id="9760225at2"/>
<dbReference type="PROSITE" id="PS51257">
    <property type="entry name" value="PROKAR_LIPOPROTEIN"/>
    <property type="match status" value="1"/>
</dbReference>
<comment type="caution">
    <text evidence="3">The sequence shown here is derived from an EMBL/GenBank/DDBJ whole genome shotgun (WGS) entry which is preliminary data.</text>
</comment>
<sequence precursor="true">MPPKRLMLLPVSLVAISCGVHAAEPGLILKTTKSLLPVPRGQAGSQEPLPVFIDAERISGVEDQYVEAEGKVVLRRRDESLAADWMRYNQPDDQLHAKGNVVLTRARTRVEGNELQLQLATHLGELRPMRFESQGEKGQYSRGDAAVLRFEGEDLYQLSTATYTSCPVGNEDWVLRTEDLKLDYIESVGTARNVRVEYLGTPILYTPWMDFALDDKRKTGFLTPSFGTSDKRGFEFAAPWYWNIAPNRDATITPHYMSKRGLQLGTEYRYLQRGYNGEINLDYLANDEVAERDRFFGRIRHSQQFNSRWSGNLNISRVSDDSYFTDLGGSVNQTSQVNLVQEGSLTYNGGWWNATGRAQTFQTLNTAPLFHRLPQITLNAARQQPGGYPVDVSFNGEYVRFTHSLNSHAEGDRAYAYPSVSLPFQTSYAYVTPKLGLHLTRYELERNPSGELERTRSLPIFSLDAGLQLERDWDFAGNSFIQTLEPRLYYVRIPYRNQSRLPVFDTGLRDASLYTLFSENQFAGIDRINDADQVTLALTSRFLDNQSGIERLQVTVGQRYYFSDQRVVLPGMTPRSADSSDILAVVSGQLTKQLRIASGLQYNADKDETTRFNLGAFYRDGPGRVLNADYRFTQGSIDQIDLSGQWPLAPKWYGLGRMNYSFRDDRIVEALAGFEYNAGCWSVRGLMQRLALTQTEASNAFFIQLELRELTKLGPNPLELLKRSIPGYAKSDEFNLP</sequence>
<keyword evidence="1" id="KW-0998">Cell outer membrane</keyword>
<dbReference type="GO" id="GO:0015920">
    <property type="term" value="P:lipopolysaccharide transport"/>
    <property type="evidence" value="ECO:0007669"/>
    <property type="project" value="InterPro"/>
</dbReference>
<accession>A0A4R3JWJ6</accession>
<organism evidence="3 4">
    <name type="scientific">Sulfuritortus calidifontis</name>
    <dbReference type="NCBI Taxonomy" id="1914471"/>
    <lineage>
        <taxon>Bacteria</taxon>
        <taxon>Pseudomonadati</taxon>
        <taxon>Pseudomonadota</taxon>
        <taxon>Betaproteobacteria</taxon>
        <taxon>Nitrosomonadales</taxon>
        <taxon>Thiobacillaceae</taxon>
        <taxon>Sulfuritortus</taxon>
    </lineage>
</organism>